<dbReference type="InterPro" id="IPR006076">
    <property type="entry name" value="FAD-dep_OxRdtase"/>
</dbReference>
<keyword evidence="9" id="KW-1185">Reference proteome</keyword>
<comment type="caution">
    <text evidence="8">The sequence shown here is derived from an EMBL/GenBank/DDBJ whole genome shotgun (WGS) entry which is preliminary data.</text>
</comment>
<keyword evidence="5" id="KW-0560">Oxidoreductase</keyword>
<dbReference type="PROSITE" id="PS51257">
    <property type="entry name" value="PROKAR_LIPOPROTEIN"/>
    <property type="match status" value="1"/>
</dbReference>
<dbReference type="GO" id="GO:0071949">
    <property type="term" value="F:FAD binding"/>
    <property type="evidence" value="ECO:0007669"/>
    <property type="project" value="InterPro"/>
</dbReference>
<keyword evidence="6" id="KW-0472">Membrane</keyword>
<dbReference type="InterPro" id="IPR023209">
    <property type="entry name" value="DAO"/>
</dbReference>
<proteinExistence type="inferred from homology"/>
<comment type="similarity">
    <text evidence="2">Belongs to the DAMOX/DASOX family.</text>
</comment>
<evidence type="ECO:0000259" key="7">
    <source>
        <dbReference type="Pfam" id="PF01266"/>
    </source>
</evidence>
<accession>A0AA38VJC9</accession>
<evidence type="ECO:0000256" key="3">
    <source>
        <dbReference type="ARBA" id="ARBA00022630"/>
    </source>
</evidence>
<keyword evidence="6" id="KW-1133">Transmembrane helix</keyword>
<sequence length="351" mass="38659">MHPRNTTFSHERPPFAQQPVVILGAGIIGCATAHGLLSKGYSVMLVGEFLPGDRNIYYASNWAGAAWHAGPNLSSEHKQLQATTYRYLFKMVKDGPESGVCVVDCVEYFREKPGPDSALWGKNVVGSQNQCRLQLPPGSQYQEAWWSKTLVTDPTKHMPYISGRIGSMGGKFIRHRVASLAELYDMFPQSTVFINASGIGSRELKDVQDMSCFPERGRDYTYVIPRPYSGGVILGGVKQPHILDEEPDMKIAAEEIARTHALVPEVVPAKPREADLEYIVGIRPQREGGFRIARQDLGERVVISAYGFGGNGFAFSYGVADTVVKMVEQVELERVCVPFEGVDGTATRACL</sequence>
<protein>
    <submittedName>
        <fullName evidence="8">D-amino-acid oxidase</fullName>
    </submittedName>
</protein>
<dbReference type="GO" id="GO:0003884">
    <property type="term" value="F:D-amino-acid oxidase activity"/>
    <property type="evidence" value="ECO:0007669"/>
    <property type="project" value="InterPro"/>
</dbReference>
<dbReference type="GO" id="GO:0019478">
    <property type="term" value="P:D-amino acid catabolic process"/>
    <property type="evidence" value="ECO:0007669"/>
    <property type="project" value="TreeGrafter"/>
</dbReference>
<dbReference type="GO" id="GO:0005737">
    <property type="term" value="C:cytoplasm"/>
    <property type="evidence" value="ECO:0007669"/>
    <property type="project" value="TreeGrafter"/>
</dbReference>
<gene>
    <name evidence="8" type="ORF">NKR23_g11930</name>
</gene>
<name>A0AA38VJC9_9PEZI</name>
<evidence type="ECO:0000256" key="2">
    <source>
        <dbReference type="ARBA" id="ARBA00006730"/>
    </source>
</evidence>
<dbReference type="PANTHER" id="PTHR11530:SF29">
    <property type="entry name" value="FAD DEPENDENT OXIDOREDUCTASE SUPERFAMILY (AFU_ORTHOLOGUE AFUA_6G10230)"/>
    <property type="match status" value="1"/>
</dbReference>
<dbReference type="Proteomes" id="UP001174694">
    <property type="component" value="Unassembled WGS sequence"/>
</dbReference>
<evidence type="ECO:0000313" key="9">
    <source>
        <dbReference type="Proteomes" id="UP001174694"/>
    </source>
</evidence>
<dbReference type="AlphaFoldDB" id="A0AA38VJC9"/>
<evidence type="ECO:0000256" key="4">
    <source>
        <dbReference type="ARBA" id="ARBA00022827"/>
    </source>
</evidence>
<keyword evidence="4" id="KW-0274">FAD</keyword>
<evidence type="ECO:0000256" key="1">
    <source>
        <dbReference type="ARBA" id="ARBA00001974"/>
    </source>
</evidence>
<evidence type="ECO:0000256" key="5">
    <source>
        <dbReference type="ARBA" id="ARBA00023002"/>
    </source>
</evidence>
<dbReference type="Gene3D" id="3.30.9.10">
    <property type="entry name" value="D-Amino Acid Oxidase, subunit A, domain 2"/>
    <property type="match status" value="1"/>
</dbReference>
<dbReference type="EMBL" id="JANBVO010000074">
    <property type="protein sequence ID" value="KAJ9131019.1"/>
    <property type="molecule type" value="Genomic_DNA"/>
</dbReference>
<dbReference type="SUPFAM" id="SSF54373">
    <property type="entry name" value="FAD-linked reductases, C-terminal domain"/>
    <property type="match status" value="1"/>
</dbReference>
<feature type="domain" description="FAD dependent oxidoreductase" evidence="7">
    <location>
        <begin position="20"/>
        <end position="325"/>
    </location>
</feature>
<dbReference type="Pfam" id="PF01266">
    <property type="entry name" value="DAO"/>
    <property type="match status" value="1"/>
</dbReference>
<evidence type="ECO:0000313" key="8">
    <source>
        <dbReference type="EMBL" id="KAJ9131019.1"/>
    </source>
</evidence>
<dbReference type="PANTHER" id="PTHR11530">
    <property type="entry name" value="D-AMINO ACID OXIDASE"/>
    <property type="match status" value="1"/>
</dbReference>
<evidence type="ECO:0000256" key="6">
    <source>
        <dbReference type="SAM" id="Phobius"/>
    </source>
</evidence>
<comment type="cofactor">
    <cofactor evidence="1">
        <name>FAD</name>
        <dbReference type="ChEBI" id="CHEBI:57692"/>
    </cofactor>
</comment>
<organism evidence="8 9">
    <name type="scientific">Pleurostoma richardsiae</name>
    <dbReference type="NCBI Taxonomy" id="41990"/>
    <lineage>
        <taxon>Eukaryota</taxon>
        <taxon>Fungi</taxon>
        <taxon>Dikarya</taxon>
        <taxon>Ascomycota</taxon>
        <taxon>Pezizomycotina</taxon>
        <taxon>Sordariomycetes</taxon>
        <taxon>Sordariomycetidae</taxon>
        <taxon>Calosphaeriales</taxon>
        <taxon>Pleurostomataceae</taxon>
        <taxon>Pleurostoma</taxon>
    </lineage>
</organism>
<feature type="transmembrane region" description="Helical" evidence="6">
    <location>
        <begin position="20"/>
        <end position="37"/>
    </location>
</feature>
<dbReference type="Gene3D" id="3.40.50.720">
    <property type="entry name" value="NAD(P)-binding Rossmann-like Domain"/>
    <property type="match status" value="2"/>
</dbReference>
<keyword evidence="3" id="KW-0285">Flavoprotein</keyword>
<keyword evidence="6" id="KW-0812">Transmembrane</keyword>
<reference evidence="8" key="1">
    <citation type="submission" date="2022-07" db="EMBL/GenBank/DDBJ databases">
        <title>Fungi with potential for degradation of polypropylene.</title>
        <authorList>
            <person name="Gostincar C."/>
        </authorList>
    </citation>
    <scope>NUCLEOTIDE SEQUENCE</scope>
    <source>
        <strain evidence="8">EXF-13308</strain>
    </source>
</reference>
<dbReference type="SUPFAM" id="SSF51971">
    <property type="entry name" value="Nucleotide-binding domain"/>
    <property type="match status" value="1"/>
</dbReference>